<accession>A0ACB9MEK3</accession>
<dbReference type="Proteomes" id="UP000828941">
    <property type="component" value="Chromosome 9"/>
</dbReference>
<proteinExistence type="predicted"/>
<evidence type="ECO:0000313" key="2">
    <source>
        <dbReference type="Proteomes" id="UP000828941"/>
    </source>
</evidence>
<dbReference type="EMBL" id="CM039434">
    <property type="protein sequence ID" value="KAI4322215.1"/>
    <property type="molecule type" value="Genomic_DNA"/>
</dbReference>
<name>A0ACB9MEK3_BAUVA</name>
<organism evidence="1 2">
    <name type="scientific">Bauhinia variegata</name>
    <name type="common">Purple orchid tree</name>
    <name type="synonym">Phanera variegata</name>
    <dbReference type="NCBI Taxonomy" id="167791"/>
    <lineage>
        <taxon>Eukaryota</taxon>
        <taxon>Viridiplantae</taxon>
        <taxon>Streptophyta</taxon>
        <taxon>Embryophyta</taxon>
        <taxon>Tracheophyta</taxon>
        <taxon>Spermatophyta</taxon>
        <taxon>Magnoliopsida</taxon>
        <taxon>eudicotyledons</taxon>
        <taxon>Gunneridae</taxon>
        <taxon>Pentapetalae</taxon>
        <taxon>rosids</taxon>
        <taxon>fabids</taxon>
        <taxon>Fabales</taxon>
        <taxon>Fabaceae</taxon>
        <taxon>Cercidoideae</taxon>
        <taxon>Cercideae</taxon>
        <taxon>Bauhiniinae</taxon>
        <taxon>Bauhinia</taxon>
    </lineage>
</organism>
<comment type="caution">
    <text evidence="1">The sequence shown here is derived from an EMBL/GenBank/DDBJ whole genome shotgun (WGS) entry which is preliminary data.</text>
</comment>
<protein>
    <submittedName>
        <fullName evidence="1">Uncharacterized protein</fullName>
    </submittedName>
</protein>
<evidence type="ECO:0000313" key="1">
    <source>
        <dbReference type="EMBL" id="KAI4322215.1"/>
    </source>
</evidence>
<keyword evidence="2" id="KW-1185">Reference proteome</keyword>
<sequence>MDPNLSLLEIDSQDDDDSLLPQVHNGDSIVNGNHSNIFLCSPLQCFRSLPSHPPQTEGRAGAVDSEILSSSSNDSINKENINGNKSEAPKLGMEPQQMKRKKKASGYNLRKSLAWNRAFFTEEGVLNPLELSMISGNHSNGELEIIHEEGINDPSELQPLEEKLFKQLSDNTSTVDKKKIGACSLPKPAISTRDNLGSTPLAKRKVLAVNDINRSSSKRSGYPRSTTSSSYPCYNFLYSRNLIVSIHLVQIPETAKSPSKESKVLKTPVLKSNASMIITTARRGALGAGYAKRNQKAHPTNNVQKDAGAKGQPKDKVKINVTDKCSINRTSTRRAGKDLDTSISETHPPPQLQHQLEANKDSEVSASRSVCDTGVKKQQTQLPTMKPSGLRMPSPSLGFFSQTKTSNSHSLLQKSSKRWKPAESNIPKPRKIETNSVNQARPPRAPNKITETVNLAAKNCTLKSKLSDVQLRSCSQVANNQKAKVEIQSGSFGLKELGKHERIQKVLEHASTNSMEQAESCKWESISNMEDVEFQREKKGLLSERYSHMQLGKEAEHPLEAKLLFQEPQFGDHCSKQRNTIEKASLSSTMHNAMNQNEDEQMKSACDVHPVEDKLLFQEPRCIDQCSMQRDSVEDDNLSSTVNNAMKQDEDEQTKLSACDIQTSNESLVLPRKHDTSENSRYSSEFKEYNYVKITHANQVEIVACGSETKIPEEFPHPADDHLGSVHTRPVGDGYDQLLDSKVMHNRTQSDSLELNTMPEDSISVSPAVCERNTETNHIYPESRLLHESNIEYPHFTSNPCLIVQGECGSSGNDMLVDNCSIISDLQSRDDSSSRDTPTYCDSLSVEHDIDGNYEQQAGLLTHSAISEMPRENESFLANHGHLVCESEPVQVSADVNSNTKSSTLSGLASPPGYFQPKQLVPVVGEYEFTNRVIEESHVKDIQLQSSLENLVSNDDSCNSFSNDQSLLAVDNINEQSKLLEIQRPSLVAVADSEQINHKPHTDADLLPANDAARSEEIQREDLFEGVSEQCNDNGSQNSTRNHHTHATSEIKNGNLGVDESAEYIQRDDGAEKGSAQIPSLVELSHTAIANELSSKRGSEDQNIEVVNKKSNEHLSSSEDIKLQVADNPTPNWTSPLSSEISSSKCINLKEEAKTSMSDEIPNTELQHQFKMGIYPAEDSSEMINPNKSRTKNKQDAPTIKLPPNSAPFSDEWLAALEAAGEEILTRKGGAVQNSPTEKPQHEPGPWSPIRRKNQGIGPFDCTKYNNIPDSSSQ</sequence>
<reference evidence="1 2" key="1">
    <citation type="journal article" date="2022" name="DNA Res.">
        <title>Chromosomal-level genome assembly of the orchid tree Bauhinia variegata (Leguminosae; Cercidoideae) supports the allotetraploid origin hypothesis of Bauhinia.</title>
        <authorList>
            <person name="Zhong Y."/>
            <person name="Chen Y."/>
            <person name="Zheng D."/>
            <person name="Pang J."/>
            <person name="Liu Y."/>
            <person name="Luo S."/>
            <person name="Meng S."/>
            <person name="Qian L."/>
            <person name="Wei D."/>
            <person name="Dai S."/>
            <person name="Zhou R."/>
        </authorList>
    </citation>
    <scope>NUCLEOTIDE SEQUENCE [LARGE SCALE GENOMIC DNA]</scope>
    <source>
        <strain evidence="1">BV-YZ2020</strain>
    </source>
</reference>
<gene>
    <name evidence="1" type="ORF">L6164_021927</name>
</gene>